<protein>
    <submittedName>
        <fullName evidence="1">Uncharacterized protein</fullName>
    </submittedName>
</protein>
<evidence type="ECO:0000313" key="1">
    <source>
        <dbReference type="EMBL" id="NGO74428.1"/>
    </source>
</evidence>
<comment type="caution">
    <text evidence="1">The sequence shown here is derived from an EMBL/GenBank/DDBJ whole genome shotgun (WGS) entry which is preliminary data.</text>
</comment>
<proteinExistence type="predicted"/>
<sequence>MNASTDAPIYEELVKELGDVPGDVRSAAEEELNRLQDDFGLERPRRA</sequence>
<accession>A0A6G4XAL9</accession>
<organism evidence="1 2">
    <name type="scientific">Streptomyces mesophilus</name>
    <dbReference type="NCBI Taxonomy" id="1775132"/>
    <lineage>
        <taxon>Bacteria</taxon>
        <taxon>Bacillati</taxon>
        <taxon>Actinomycetota</taxon>
        <taxon>Actinomycetes</taxon>
        <taxon>Kitasatosporales</taxon>
        <taxon>Streptomycetaceae</taxon>
        <taxon>Streptomyces</taxon>
    </lineage>
</organism>
<reference evidence="1 2" key="1">
    <citation type="submission" date="2020-02" db="EMBL/GenBank/DDBJ databases">
        <title>Whole-genome analyses of novel actinobacteria.</title>
        <authorList>
            <person name="Sahin N."/>
            <person name="Tokatli A."/>
        </authorList>
    </citation>
    <scope>NUCLEOTIDE SEQUENCE [LARGE SCALE GENOMIC DNA]</scope>
    <source>
        <strain evidence="1 2">YC504</strain>
    </source>
</reference>
<dbReference type="Proteomes" id="UP000481109">
    <property type="component" value="Unassembled WGS sequence"/>
</dbReference>
<name>A0A6G4XAL9_9ACTN</name>
<dbReference type="EMBL" id="JAAKZW010000003">
    <property type="protein sequence ID" value="NGO74428.1"/>
    <property type="molecule type" value="Genomic_DNA"/>
</dbReference>
<evidence type="ECO:0000313" key="2">
    <source>
        <dbReference type="Proteomes" id="UP000481109"/>
    </source>
</evidence>
<gene>
    <name evidence="1" type="ORF">G6045_01835</name>
</gene>
<dbReference type="AlphaFoldDB" id="A0A6G4XAL9"/>
<dbReference type="RefSeq" id="WP_165329922.1">
    <property type="nucleotide sequence ID" value="NZ_JAAKZW010000003.1"/>
</dbReference>
<keyword evidence="2" id="KW-1185">Reference proteome</keyword>